<organism evidence="2 3">
    <name type="scientific">Edaphochlamys debaryana</name>
    <dbReference type="NCBI Taxonomy" id="47281"/>
    <lineage>
        <taxon>Eukaryota</taxon>
        <taxon>Viridiplantae</taxon>
        <taxon>Chlorophyta</taxon>
        <taxon>core chlorophytes</taxon>
        <taxon>Chlorophyceae</taxon>
        <taxon>CS clade</taxon>
        <taxon>Chlamydomonadales</taxon>
        <taxon>Chlamydomonadales incertae sedis</taxon>
        <taxon>Edaphochlamys</taxon>
    </lineage>
</organism>
<gene>
    <name evidence="2" type="ORF">HYH03_012058</name>
</gene>
<protein>
    <submittedName>
        <fullName evidence="2">Uncharacterized protein</fullName>
    </submittedName>
</protein>
<keyword evidence="1" id="KW-1133">Transmembrane helix</keyword>
<dbReference type="Proteomes" id="UP000612055">
    <property type="component" value="Unassembled WGS sequence"/>
</dbReference>
<evidence type="ECO:0000313" key="3">
    <source>
        <dbReference type="Proteomes" id="UP000612055"/>
    </source>
</evidence>
<comment type="caution">
    <text evidence="2">The sequence shown here is derived from an EMBL/GenBank/DDBJ whole genome shotgun (WGS) entry which is preliminary data.</text>
</comment>
<keyword evidence="3" id="KW-1185">Reference proteome</keyword>
<dbReference type="EMBL" id="JAEHOE010000073">
    <property type="protein sequence ID" value="KAG2489420.1"/>
    <property type="molecule type" value="Genomic_DNA"/>
</dbReference>
<keyword evidence="1" id="KW-0812">Transmembrane</keyword>
<evidence type="ECO:0000256" key="1">
    <source>
        <dbReference type="SAM" id="Phobius"/>
    </source>
</evidence>
<reference evidence="2" key="1">
    <citation type="journal article" date="2020" name="bioRxiv">
        <title>Comparative genomics of Chlamydomonas.</title>
        <authorList>
            <person name="Craig R.J."/>
            <person name="Hasan A.R."/>
            <person name="Ness R.W."/>
            <person name="Keightley P.D."/>
        </authorList>
    </citation>
    <scope>NUCLEOTIDE SEQUENCE</scope>
    <source>
        <strain evidence="2">CCAP 11/70</strain>
    </source>
</reference>
<keyword evidence="1" id="KW-0472">Membrane</keyword>
<sequence>MSASAKAPVSSTKSKRDVEKALLTTNLVAGLAVAAPYVLAPNKWHNTFFGEGQPHNRDMNNFWVLGMVSCGTFGQMVANSDDKKLKKNALKLCGAAWMTAAAMQANNVRRGTQKKELGLAAGGFQAAMASTFLWAGFRKD</sequence>
<name>A0A835XTI9_9CHLO</name>
<proteinExistence type="predicted"/>
<feature type="transmembrane region" description="Helical" evidence="1">
    <location>
        <begin position="21"/>
        <end position="40"/>
    </location>
</feature>
<feature type="transmembrane region" description="Helical" evidence="1">
    <location>
        <begin position="117"/>
        <end position="137"/>
    </location>
</feature>
<dbReference type="AlphaFoldDB" id="A0A835XTI9"/>
<feature type="transmembrane region" description="Helical" evidence="1">
    <location>
        <begin position="60"/>
        <end position="78"/>
    </location>
</feature>
<accession>A0A835XTI9</accession>
<evidence type="ECO:0000313" key="2">
    <source>
        <dbReference type="EMBL" id="KAG2489420.1"/>
    </source>
</evidence>